<dbReference type="Proteomes" id="UP001225596">
    <property type="component" value="Unassembled WGS sequence"/>
</dbReference>
<gene>
    <name evidence="2" type="ORF">Q8A64_06250</name>
</gene>
<proteinExistence type="predicted"/>
<organism evidence="2 3">
    <name type="scientific">Keguizhuia sedimenti</name>
    <dbReference type="NCBI Taxonomy" id="3064264"/>
    <lineage>
        <taxon>Bacteria</taxon>
        <taxon>Pseudomonadati</taxon>
        <taxon>Pseudomonadota</taxon>
        <taxon>Betaproteobacteria</taxon>
        <taxon>Burkholderiales</taxon>
        <taxon>Oxalobacteraceae</taxon>
        <taxon>Keguizhuia</taxon>
    </lineage>
</organism>
<name>A0ABU1BNJ4_9BURK</name>
<accession>A0ABU1BNJ4</accession>
<dbReference type="InterPro" id="IPR015655">
    <property type="entry name" value="PP2C"/>
</dbReference>
<protein>
    <submittedName>
        <fullName evidence="2">Stp1/IreP family PP2C-type Ser/Thr phosphatase</fullName>
    </submittedName>
</protein>
<evidence type="ECO:0000259" key="1">
    <source>
        <dbReference type="PROSITE" id="PS51746"/>
    </source>
</evidence>
<dbReference type="Pfam" id="PF13672">
    <property type="entry name" value="PP2C_2"/>
    <property type="match status" value="1"/>
</dbReference>
<comment type="caution">
    <text evidence="2">The sequence shown here is derived from an EMBL/GenBank/DDBJ whole genome shotgun (WGS) entry which is preliminary data.</text>
</comment>
<sequence length="276" mass="30604">MAFHVELEFAAKSHTGLIRSHNEDAIAISHKCGFAVLADGMGGYNAGEVASSIATSVLKETIEERLSSKAWDGRFNRSRRLHQIIKESIAHANESIIEAARLEPSYIGMGTTLVAALFYYDQVTIAHIGDSRVYRVRKNEIVQLTRDHSLLQEQIDAGLLTEDEARFSQNRNLITRAMGVDQAVQVELNDFPTEENDIYILCSDGLSDMVSAQDIAILVNGYRDEMVLACAELINLANYKGGRDNISVVLVKITTKQNAPTSRIGSHLLRFFTCRS</sequence>
<evidence type="ECO:0000313" key="3">
    <source>
        <dbReference type="Proteomes" id="UP001225596"/>
    </source>
</evidence>
<dbReference type="SMART" id="SM00331">
    <property type="entry name" value="PP2C_SIG"/>
    <property type="match status" value="1"/>
</dbReference>
<feature type="domain" description="PPM-type phosphatase" evidence="1">
    <location>
        <begin position="8"/>
        <end position="253"/>
    </location>
</feature>
<dbReference type="PANTHER" id="PTHR13832">
    <property type="entry name" value="PROTEIN PHOSPHATASE 2C"/>
    <property type="match status" value="1"/>
</dbReference>
<dbReference type="EMBL" id="JAUYVH010000002">
    <property type="protein sequence ID" value="MDQ9170011.1"/>
    <property type="molecule type" value="Genomic_DNA"/>
</dbReference>
<dbReference type="InterPro" id="IPR001932">
    <property type="entry name" value="PPM-type_phosphatase-like_dom"/>
</dbReference>
<dbReference type="CDD" id="cd00143">
    <property type="entry name" value="PP2Cc"/>
    <property type="match status" value="1"/>
</dbReference>
<evidence type="ECO:0000313" key="2">
    <source>
        <dbReference type="EMBL" id="MDQ9170011.1"/>
    </source>
</evidence>
<reference evidence="2 3" key="1">
    <citation type="submission" date="2023-08" db="EMBL/GenBank/DDBJ databases">
        <title>Oxalobacteraceae gen .nov., isolated from river sludge outside the plant.</title>
        <authorList>
            <person name="Zhao S.Y."/>
        </authorList>
    </citation>
    <scope>NUCLEOTIDE SEQUENCE [LARGE SCALE GENOMIC DNA]</scope>
    <source>
        <strain evidence="2 3">R-40</strain>
    </source>
</reference>
<dbReference type="PANTHER" id="PTHR13832:SF827">
    <property type="entry name" value="PROTEIN PHOSPHATASE 1L"/>
    <property type="match status" value="1"/>
</dbReference>
<dbReference type="SUPFAM" id="SSF81606">
    <property type="entry name" value="PP2C-like"/>
    <property type="match status" value="1"/>
</dbReference>
<dbReference type="SMART" id="SM00332">
    <property type="entry name" value="PP2Cc"/>
    <property type="match status" value="1"/>
</dbReference>
<dbReference type="Gene3D" id="3.60.40.10">
    <property type="entry name" value="PPM-type phosphatase domain"/>
    <property type="match status" value="1"/>
</dbReference>
<dbReference type="InterPro" id="IPR036457">
    <property type="entry name" value="PPM-type-like_dom_sf"/>
</dbReference>
<dbReference type="RefSeq" id="WP_338435930.1">
    <property type="nucleotide sequence ID" value="NZ_JAUYVH010000002.1"/>
</dbReference>
<dbReference type="NCBIfam" id="NF033484">
    <property type="entry name" value="Stp1_PP2C_phos"/>
    <property type="match status" value="1"/>
</dbReference>
<dbReference type="PROSITE" id="PS51746">
    <property type="entry name" value="PPM_2"/>
    <property type="match status" value="1"/>
</dbReference>
<keyword evidence="3" id="KW-1185">Reference proteome</keyword>